<accession>A0ABY1CH87</accession>
<sequence>MKSLNAEIKGIIKETLEVGACNRKEIINVVKQRLHDRKSLTHGKITGVIKTMKESGEIETVCRGIYQKGSSNNSTRIRNRIKSIMIQLLFDLKKACTVNLLQLDEFDKDLIMKIQAIIDELEAKINAVFSEEE</sequence>
<name>A0ABY1CH87_9FIRM</name>
<keyword evidence="2" id="KW-1185">Reference proteome</keyword>
<organism evidence="1 2">
    <name type="scientific">Lacrimispora sphenoides JCM 1415</name>
    <dbReference type="NCBI Taxonomy" id="1297793"/>
    <lineage>
        <taxon>Bacteria</taxon>
        <taxon>Bacillati</taxon>
        <taxon>Bacillota</taxon>
        <taxon>Clostridia</taxon>
        <taxon>Lachnospirales</taxon>
        <taxon>Lachnospiraceae</taxon>
        <taxon>Lacrimispora</taxon>
    </lineage>
</organism>
<evidence type="ECO:0000313" key="1">
    <source>
        <dbReference type="EMBL" id="SEU04143.1"/>
    </source>
</evidence>
<dbReference type="Proteomes" id="UP000198970">
    <property type="component" value="Chromosome I"/>
</dbReference>
<reference evidence="1 2" key="1">
    <citation type="submission" date="2016-10" db="EMBL/GenBank/DDBJ databases">
        <authorList>
            <person name="Varghese N."/>
            <person name="Submissions S."/>
        </authorList>
    </citation>
    <scope>NUCLEOTIDE SEQUENCE [LARGE SCALE GENOMIC DNA]</scope>
    <source>
        <strain evidence="1 2">ATCC 19403</strain>
    </source>
</reference>
<dbReference type="EMBL" id="LT630003">
    <property type="protein sequence ID" value="SEU04143.1"/>
    <property type="molecule type" value="Genomic_DNA"/>
</dbReference>
<gene>
    <name evidence="1" type="ORF">SAMN02745906_4270</name>
</gene>
<proteinExistence type="predicted"/>
<protein>
    <submittedName>
        <fullName evidence="1">Uncharacterized protein</fullName>
    </submittedName>
</protein>
<dbReference type="RefSeq" id="WP_100043426.1">
    <property type="nucleotide sequence ID" value="NZ_LT630003.1"/>
</dbReference>
<evidence type="ECO:0000313" key="2">
    <source>
        <dbReference type="Proteomes" id="UP000198970"/>
    </source>
</evidence>